<comment type="caution">
    <text evidence="6">The sequence shown here is derived from an EMBL/GenBank/DDBJ whole genome shotgun (WGS) entry which is preliminary data.</text>
</comment>
<evidence type="ECO:0000256" key="3">
    <source>
        <dbReference type="ARBA" id="ARBA00022989"/>
    </source>
</evidence>
<feature type="transmembrane region" description="Helical" evidence="5">
    <location>
        <begin position="62"/>
        <end position="82"/>
    </location>
</feature>
<evidence type="ECO:0000256" key="5">
    <source>
        <dbReference type="SAM" id="Phobius"/>
    </source>
</evidence>
<dbReference type="PANTHER" id="PTHR43427">
    <property type="entry name" value="CHLORIDE CHANNEL PROTEIN CLC-E"/>
    <property type="match status" value="1"/>
</dbReference>
<feature type="transmembrane region" description="Helical" evidence="5">
    <location>
        <begin position="191"/>
        <end position="208"/>
    </location>
</feature>
<comment type="subcellular location">
    <subcellularLocation>
        <location evidence="1">Membrane</location>
        <topology evidence="1">Multi-pass membrane protein</topology>
    </subcellularLocation>
</comment>
<protein>
    <submittedName>
        <fullName evidence="6">Ion channel protein</fullName>
    </submittedName>
</protein>
<dbReference type="InterPro" id="IPR001807">
    <property type="entry name" value="ClC"/>
</dbReference>
<evidence type="ECO:0000256" key="1">
    <source>
        <dbReference type="ARBA" id="ARBA00004141"/>
    </source>
</evidence>
<dbReference type="InterPro" id="IPR014743">
    <property type="entry name" value="Cl-channel_core"/>
</dbReference>
<dbReference type="PANTHER" id="PTHR43427:SF9">
    <property type="entry name" value="ION-TRANSPORT PROTEIN YFEO-RELATED"/>
    <property type="match status" value="1"/>
</dbReference>
<feature type="transmembrane region" description="Helical" evidence="5">
    <location>
        <begin position="149"/>
        <end position="179"/>
    </location>
</feature>
<proteinExistence type="predicted"/>
<gene>
    <name evidence="6" type="ORF">QSV35_00100</name>
</gene>
<reference evidence="6 7" key="1">
    <citation type="submission" date="2023-06" db="EMBL/GenBank/DDBJ databases">
        <title>Microbacterium sp. nov., isolated from a waste landfill.</title>
        <authorList>
            <person name="Wen W."/>
        </authorList>
    </citation>
    <scope>NUCLEOTIDE SEQUENCE [LARGE SCALE GENOMIC DNA]</scope>
    <source>
        <strain evidence="6 7">ASV49</strain>
    </source>
</reference>
<dbReference type="Gene3D" id="1.10.3080.10">
    <property type="entry name" value="Clc chloride channel"/>
    <property type="match status" value="1"/>
</dbReference>
<feature type="transmembrane region" description="Helical" evidence="5">
    <location>
        <begin position="102"/>
        <end position="120"/>
    </location>
</feature>
<dbReference type="CDD" id="cd00400">
    <property type="entry name" value="Voltage_gated_ClC"/>
    <property type="match status" value="1"/>
</dbReference>
<sequence>MSTPASASPGVRLLILAAIPAVLIGIGSALILKGVYLLSDLLEPVLWQTLPKVFGATESTPWWIFTVLTVTGALIGAVVWLVPGHAGPDSATTELDGPFPKLMALPSLALVLVLSLAGGVSLGPENPILAINAVLAMTLLGRLKRMPPALLSTLAVAGTIGALFGTPVAAALVFTGAVAGSKLPGSLWDKLFLPLAAAAAGSGTTLLLDGPVFSMGMAPVGQVQPYDLLMATVIAMLAAAIGVLMIWVFPFVHRGFHALRNPLLFTLLGGVVLGVLGMIGGPITLFKGAEQTGELLKNAGHYSTGQLAAIAGIKIVALLVAAGAGFRGGRIFPSVFIGTALGMLGAALVPGLPLPLAVACGVMGFVLAVARDGWIALFIAVAVLGTGDVAVLATLCVIILPTWLVVTKAPGMLIKPKEQFAPAGVRAKTS</sequence>
<evidence type="ECO:0000256" key="2">
    <source>
        <dbReference type="ARBA" id="ARBA00022692"/>
    </source>
</evidence>
<keyword evidence="2 5" id="KW-0812">Transmembrane</keyword>
<feature type="transmembrane region" description="Helical" evidence="5">
    <location>
        <begin position="374"/>
        <end position="406"/>
    </location>
</feature>
<evidence type="ECO:0000256" key="4">
    <source>
        <dbReference type="ARBA" id="ARBA00023136"/>
    </source>
</evidence>
<feature type="transmembrane region" description="Helical" evidence="5">
    <location>
        <begin position="12"/>
        <end position="32"/>
    </location>
</feature>
<dbReference type="SUPFAM" id="SSF81340">
    <property type="entry name" value="Clc chloride channel"/>
    <property type="match status" value="1"/>
</dbReference>
<feature type="transmembrane region" description="Helical" evidence="5">
    <location>
        <begin position="228"/>
        <end position="252"/>
    </location>
</feature>
<feature type="transmembrane region" description="Helical" evidence="5">
    <location>
        <begin position="264"/>
        <end position="286"/>
    </location>
</feature>
<feature type="transmembrane region" description="Helical" evidence="5">
    <location>
        <begin position="306"/>
        <end position="326"/>
    </location>
</feature>
<organism evidence="6 7">
    <name type="scientific">Microbacterium candidum</name>
    <dbReference type="NCBI Taxonomy" id="3041922"/>
    <lineage>
        <taxon>Bacteria</taxon>
        <taxon>Bacillati</taxon>
        <taxon>Actinomycetota</taxon>
        <taxon>Actinomycetes</taxon>
        <taxon>Micrococcales</taxon>
        <taxon>Microbacteriaceae</taxon>
        <taxon>Microbacterium</taxon>
    </lineage>
</organism>
<keyword evidence="4 5" id="KW-0472">Membrane</keyword>
<accession>A0ABT7MTE3</accession>
<keyword evidence="7" id="KW-1185">Reference proteome</keyword>
<evidence type="ECO:0000313" key="7">
    <source>
        <dbReference type="Proteomes" id="UP001235064"/>
    </source>
</evidence>
<dbReference type="NCBIfam" id="NF002971">
    <property type="entry name" value="PRK03655.1"/>
    <property type="match status" value="1"/>
</dbReference>
<dbReference type="InterPro" id="IPR050368">
    <property type="entry name" value="ClC-type_chloride_channel"/>
</dbReference>
<name>A0ABT7MTE3_9MICO</name>
<feature type="transmembrane region" description="Helical" evidence="5">
    <location>
        <begin position="335"/>
        <end position="368"/>
    </location>
</feature>
<dbReference type="RefSeq" id="WP_286285461.1">
    <property type="nucleotide sequence ID" value="NZ_JASXSZ010000001.1"/>
</dbReference>
<keyword evidence="3 5" id="KW-1133">Transmembrane helix</keyword>
<evidence type="ECO:0000313" key="6">
    <source>
        <dbReference type="EMBL" id="MDL9977720.1"/>
    </source>
</evidence>
<dbReference type="Proteomes" id="UP001235064">
    <property type="component" value="Unassembled WGS sequence"/>
</dbReference>
<dbReference type="Pfam" id="PF00654">
    <property type="entry name" value="Voltage_CLC"/>
    <property type="match status" value="1"/>
</dbReference>
<dbReference type="EMBL" id="JASXSZ010000001">
    <property type="protein sequence ID" value="MDL9977720.1"/>
    <property type="molecule type" value="Genomic_DNA"/>
</dbReference>